<evidence type="ECO:0000256" key="1">
    <source>
        <dbReference type="SAM" id="SignalP"/>
    </source>
</evidence>
<name>A0A4Y3IHM1_9VIBR</name>
<sequence>MKKSAMAVVVIAGMTLLSGCNADSEIKNIEHKAEKEVLRNIDGLTAAEVALTFRAPDISEREPANTCYVRTGEHELAASVSKTDVAYVEASDPISEKYDDSCKALGLDRSNLNVQVDFNEADTQVDRVRRSFKNFEVQQDFSSPLALPDYGQITLRSPYEEMKGYDYQVTIALENKDSDKVVLKSGFVKHNADESDWTISPRSTTYKNVRDIRSHSGIPNSVKRHDAINDTWKDYLQTP</sequence>
<proteinExistence type="predicted"/>
<dbReference type="RefSeq" id="WP_141268259.1">
    <property type="nucleotide sequence ID" value="NZ_BJLH01000001.1"/>
</dbReference>
<dbReference type="OrthoDB" id="9908797at2"/>
<accession>A0A4Y3IHM1</accession>
<keyword evidence="1" id="KW-0732">Signal</keyword>
<dbReference type="Proteomes" id="UP000318242">
    <property type="component" value="Unassembled WGS sequence"/>
</dbReference>
<keyword evidence="3" id="KW-1185">Reference proteome</keyword>
<dbReference type="AlphaFoldDB" id="A0A4Y3IHM1"/>
<dbReference type="EMBL" id="BJLH01000001">
    <property type="protein sequence ID" value="GEA58836.1"/>
    <property type="molecule type" value="Genomic_DNA"/>
</dbReference>
<protein>
    <recommendedName>
        <fullName evidence="4">Lipoprotein</fullName>
    </recommendedName>
</protein>
<evidence type="ECO:0000313" key="2">
    <source>
        <dbReference type="EMBL" id="GEA58836.1"/>
    </source>
</evidence>
<gene>
    <name evidence="2" type="ORF">VCO01S_00290</name>
</gene>
<organism evidence="2 3">
    <name type="scientific">Vibrio comitans NBRC 102076</name>
    <dbReference type="NCBI Taxonomy" id="1219078"/>
    <lineage>
        <taxon>Bacteria</taxon>
        <taxon>Pseudomonadati</taxon>
        <taxon>Pseudomonadota</taxon>
        <taxon>Gammaproteobacteria</taxon>
        <taxon>Vibrionales</taxon>
        <taxon>Vibrionaceae</taxon>
        <taxon>Vibrio</taxon>
    </lineage>
</organism>
<evidence type="ECO:0008006" key="4">
    <source>
        <dbReference type="Google" id="ProtNLM"/>
    </source>
</evidence>
<dbReference type="PROSITE" id="PS51257">
    <property type="entry name" value="PROKAR_LIPOPROTEIN"/>
    <property type="match status" value="1"/>
</dbReference>
<reference evidence="2 3" key="1">
    <citation type="submission" date="2019-06" db="EMBL/GenBank/DDBJ databases">
        <title>Whole genome shotgun sequence of Vibrio comitans NBRC 102076.</title>
        <authorList>
            <person name="Hosoyama A."/>
            <person name="Uohara A."/>
            <person name="Ohji S."/>
            <person name="Ichikawa N."/>
        </authorList>
    </citation>
    <scope>NUCLEOTIDE SEQUENCE [LARGE SCALE GENOMIC DNA]</scope>
    <source>
        <strain evidence="2 3">NBRC 102076</strain>
    </source>
</reference>
<evidence type="ECO:0000313" key="3">
    <source>
        <dbReference type="Proteomes" id="UP000318242"/>
    </source>
</evidence>
<comment type="caution">
    <text evidence="2">The sequence shown here is derived from an EMBL/GenBank/DDBJ whole genome shotgun (WGS) entry which is preliminary data.</text>
</comment>
<feature type="chain" id="PRO_5021214352" description="Lipoprotein" evidence="1">
    <location>
        <begin position="23"/>
        <end position="239"/>
    </location>
</feature>
<feature type="signal peptide" evidence="1">
    <location>
        <begin position="1"/>
        <end position="22"/>
    </location>
</feature>